<feature type="non-terminal residue" evidence="2">
    <location>
        <position position="1"/>
    </location>
</feature>
<organism evidence="2 3">
    <name type="scientific">Porites lobata</name>
    <dbReference type="NCBI Taxonomy" id="104759"/>
    <lineage>
        <taxon>Eukaryota</taxon>
        <taxon>Metazoa</taxon>
        <taxon>Cnidaria</taxon>
        <taxon>Anthozoa</taxon>
        <taxon>Hexacorallia</taxon>
        <taxon>Scleractinia</taxon>
        <taxon>Fungiina</taxon>
        <taxon>Poritidae</taxon>
        <taxon>Porites</taxon>
    </lineage>
</organism>
<protein>
    <submittedName>
        <fullName evidence="2">Uncharacterized protein</fullName>
    </submittedName>
</protein>
<sequence length="113" mass="12412">DLQPKAFLVKSTVRSYLGGAAVTAVDTKVWNKYLSHTDCCLDSPSTSCLTSVIFRKANFQQIGNDLATFEIGKNSPALATQHSSSDDRQQPKDYSDFPHLADSILNNDGKLKF</sequence>
<name>A0ABN8REB6_9CNID</name>
<keyword evidence="3" id="KW-1185">Reference proteome</keyword>
<evidence type="ECO:0000313" key="2">
    <source>
        <dbReference type="EMBL" id="CAH3176984.1"/>
    </source>
</evidence>
<dbReference type="Proteomes" id="UP001159405">
    <property type="component" value="Unassembled WGS sequence"/>
</dbReference>
<proteinExistence type="predicted"/>
<evidence type="ECO:0000313" key="3">
    <source>
        <dbReference type="Proteomes" id="UP001159405"/>
    </source>
</evidence>
<reference evidence="2 3" key="1">
    <citation type="submission" date="2022-05" db="EMBL/GenBank/DDBJ databases">
        <authorList>
            <consortium name="Genoscope - CEA"/>
            <person name="William W."/>
        </authorList>
    </citation>
    <scope>NUCLEOTIDE SEQUENCE [LARGE SCALE GENOMIC DNA]</scope>
</reference>
<accession>A0ABN8REB6</accession>
<gene>
    <name evidence="2" type="ORF">PLOB_00018578</name>
</gene>
<feature type="non-terminal residue" evidence="2">
    <location>
        <position position="113"/>
    </location>
</feature>
<feature type="compositionally biased region" description="Basic and acidic residues" evidence="1">
    <location>
        <begin position="84"/>
        <end position="96"/>
    </location>
</feature>
<evidence type="ECO:0000256" key="1">
    <source>
        <dbReference type="SAM" id="MobiDB-lite"/>
    </source>
</evidence>
<comment type="caution">
    <text evidence="2">The sequence shown here is derived from an EMBL/GenBank/DDBJ whole genome shotgun (WGS) entry which is preliminary data.</text>
</comment>
<feature type="region of interest" description="Disordered" evidence="1">
    <location>
        <begin position="77"/>
        <end position="113"/>
    </location>
</feature>
<dbReference type="EMBL" id="CALNXK010000219">
    <property type="protein sequence ID" value="CAH3176984.1"/>
    <property type="molecule type" value="Genomic_DNA"/>
</dbReference>